<organism evidence="3 4">
    <name type="scientific">Cyberlindnera jadinii (strain ATCC 18201 / CBS 1600 / BCRC 20928 / JCM 3617 / NBRC 0987 / NRRL Y-1542)</name>
    <name type="common">Torula yeast</name>
    <name type="synonym">Candida utilis</name>
    <dbReference type="NCBI Taxonomy" id="983966"/>
    <lineage>
        <taxon>Eukaryota</taxon>
        <taxon>Fungi</taxon>
        <taxon>Dikarya</taxon>
        <taxon>Ascomycota</taxon>
        <taxon>Saccharomycotina</taxon>
        <taxon>Saccharomycetes</taxon>
        <taxon>Phaffomycetales</taxon>
        <taxon>Phaffomycetaceae</taxon>
        <taxon>Cyberlindnera</taxon>
    </lineage>
</organism>
<proteinExistence type="predicted"/>
<feature type="compositionally biased region" description="Polar residues" evidence="1">
    <location>
        <begin position="309"/>
        <end position="321"/>
    </location>
</feature>
<protein>
    <recommendedName>
        <fullName evidence="2">5'-3' DNA helicase ZGRF1-like N-terminal domain-containing protein</fullName>
    </recommendedName>
</protein>
<sequence>MSQAIESRILEYNVLFTHDVRKKLKKWIDGKLRHYKLNDKVQVLSEDGIVVTEQFMLKADFSDQSKWDDFIKVGGVLVQIDSILCEFKRNVVPSKNIDQNGNSVGVLKITKAEALNVARGKSQSHNSPVSMSDMASDSQTLTPTLAASRVRRRVGLSRLHTPSKRRTGIKPTQITSLSQISPRGSDTHSIIGSGKSKPSSGTTAPRLQDQAKSTNSSHSSVLSVGDMVPSPATLLNQHHQATPTAEAVSKQVTRKNEEMAMRSLKGIPHATGTAMIANRSRDNLRIAPTSDRWAEIEYDLGEPGYTDCPDSTQTSKISWGTQDPDPSVFASELLKLHKASAACDCENAQSEESGGLSNSSSNNNNNNNNNNKQGCTQKHQELLPRRHVPKPRVGRRGRPETVKISPIPSKSNMK</sequence>
<dbReference type="RefSeq" id="XP_020072454.1">
    <property type="nucleotide sequence ID" value="XM_020217720.1"/>
</dbReference>
<gene>
    <name evidence="3" type="ORF">CYBJADRAFT_47233</name>
</gene>
<dbReference type="AlphaFoldDB" id="A0A1E4S7D1"/>
<feature type="region of interest" description="Disordered" evidence="1">
    <location>
        <begin position="303"/>
        <end position="323"/>
    </location>
</feature>
<keyword evidence="4" id="KW-1185">Reference proteome</keyword>
<dbReference type="GeneID" id="30992116"/>
<feature type="compositionally biased region" description="Low complexity" evidence="1">
    <location>
        <begin position="357"/>
        <end position="371"/>
    </location>
</feature>
<dbReference type="Proteomes" id="UP000094389">
    <property type="component" value="Unassembled WGS sequence"/>
</dbReference>
<feature type="domain" description="5'-3' DNA helicase ZGRF1-like N-terminal" evidence="2">
    <location>
        <begin position="9"/>
        <end position="91"/>
    </location>
</feature>
<dbReference type="Pfam" id="PF10382">
    <property type="entry name" value="ZGRF1-like_N"/>
    <property type="match status" value="1"/>
</dbReference>
<name>A0A1E4S7D1_CYBJN</name>
<feature type="region of interest" description="Disordered" evidence="1">
    <location>
        <begin position="118"/>
        <end position="230"/>
    </location>
</feature>
<dbReference type="EMBL" id="KV453926">
    <property type="protein sequence ID" value="ODV75415.1"/>
    <property type="molecule type" value="Genomic_DNA"/>
</dbReference>
<evidence type="ECO:0000313" key="3">
    <source>
        <dbReference type="EMBL" id="ODV75415.1"/>
    </source>
</evidence>
<feature type="compositionally biased region" description="Low complexity" evidence="1">
    <location>
        <begin position="213"/>
        <end position="223"/>
    </location>
</feature>
<feature type="compositionally biased region" description="Polar residues" evidence="1">
    <location>
        <begin position="121"/>
        <end position="143"/>
    </location>
</feature>
<feature type="compositionally biased region" description="Basic residues" evidence="1">
    <location>
        <begin position="149"/>
        <end position="168"/>
    </location>
</feature>
<feature type="compositionally biased region" description="Low complexity" evidence="1">
    <location>
        <begin position="189"/>
        <end position="201"/>
    </location>
</feature>
<evidence type="ECO:0000259" key="2">
    <source>
        <dbReference type="Pfam" id="PF10382"/>
    </source>
</evidence>
<feature type="compositionally biased region" description="Basic residues" evidence="1">
    <location>
        <begin position="385"/>
        <end position="396"/>
    </location>
</feature>
<evidence type="ECO:0000313" key="4">
    <source>
        <dbReference type="Proteomes" id="UP000094389"/>
    </source>
</evidence>
<dbReference type="InterPro" id="IPR018838">
    <property type="entry name" value="ZGRF1-like_N"/>
</dbReference>
<accession>A0A1E4S7D1</accession>
<evidence type="ECO:0000256" key="1">
    <source>
        <dbReference type="SAM" id="MobiDB-lite"/>
    </source>
</evidence>
<reference evidence="3 4" key="1">
    <citation type="journal article" date="2016" name="Proc. Natl. Acad. Sci. U.S.A.">
        <title>Comparative genomics of biotechnologically important yeasts.</title>
        <authorList>
            <person name="Riley R."/>
            <person name="Haridas S."/>
            <person name="Wolfe K.H."/>
            <person name="Lopes M.R."/>
            <person name="Hittinger C.T."/>
            <person name="Goeker M."/>
            <person name="Salamov A.A."/>
            <person name="Wisecaver J.H."/>
            <person name="Long T.M."/>
            <person name="Calvey C.H."/>
            <person name="Aerts A.L."/>
            <person name="Barry K.W."/>
            <person name="Choi C."/>
            <person name="Clum A."/>
            <person name="Coughlan A.Y."/>
            <person name="Deshpande S."/>
            <person name="Douglass A.P."/>
            <person name="Hanson S.J."/>
            <person name="Klenk H.-P."/>
            <person name="LaButti K.M."/>
            <person name="Lapidus A."/>
            <person name="Lindquist E.A."/>
            <person name="Lipzen A.M."/>
            <person name="Meier-Kolthoff J.P."/>
            <person name="Ohm R.A."/>
            <person name="Otillar R.P."/>
            <person name="Pangilinan J.L."/>
            <person name="Peng Y."/>
            <person name="Rokas A."/>
            <person name="Rosa C.A."/>
            <person name="Scheuner C."/>
            <person name="Sibirny A.A."/>
            <person name="Slot J.C."/>
            <person name="Stielow J.B."/>
            <person name="Sun H."/>
            <person name="Kurtzman C.P."/>
            <person name="Blackwell M."/>
            <person name="Grigoriev I.V."/>
            <person name="Jeffries T.W."/>
        </authorList>
    </citation>
    <scope>NUCLEOTIDE SEQUENCE [LARGE SCALE GENOMIC DNA]</scope>
    <source>
        <strain evidence="4">ATCC 18201 / CBS 1600 / BCRC 20928 / JCM 3617 / NBRC 0987 / NRRL Y-1542</strain>
    </source>
</reference>
<feature type="compositionally biased region" description="Polar residues" evidence="1">
    <location>
        <begin position="170"/>
        <end position="188"/>
    </location>
</feature>
<dbReference type="OrthoDB" id="6513042at2759"/>
<feature type="region of interest" description="Disordered" evidence="1">
    <location>
        <begin position="349"/>
        <end position="414"/>
    </location>
</feature>
<dbReference type="STRING" id="983966.A0A1E4S7D1"/>